<dbReference type="GO" id="GO:0005886">
    <property type="term" value="C:plasma membrane"/>
    <property type="evidence" value="ECO:0007669"/>
    <property type="project" value="TreeGrafter"/>
</dbReference>
<evidence type="ECO:0000313" key="1">
    <source>
        <dbReference type="EMBL" id="MQM01361.1"/>
    </source>
</evidence>
<evidence type="ECO:0000313" key="2">
    <source>
        <dbReference type="Proteomes" id="UP000652761"/>
    </source>
</evidence>
<dbReference type="Proteomes" id="UP000652761">
    <property type="component" value="Unassembled WGS sequence"/>
</dbReference>
<organism evidence="1 2">
    <name type="scientific">Colocasia esculenta</name>
    <name type="common">Wild taro</name>
    <name type="synonym">Arum esculentum</name>
    <dbReference type="NCBI Taxonomy" id="4460"/>
    <lineage>
        <taxon>Eukaryota</taxon>
        <taxon>Viridiplantae</taxon>
        <taxon>Streptophyta</taxon>
        <taxon>Embryophyta</taxon>
        <taxon>Tracheophyta</taxon>
        <taxon>Spermatophyta</taxon>
        <taxon>Magnoliopsida</taxon>
        <taxon>Liliopsida</taxon>
        <taxon>Araceae</taxon>
        <taxon>Aroideae</taxon>
        <taxon>Colocasieae</taxon>
        <taxon>Colocasia</taxon>
    </lineage>
</organism>
<dbReference type="PANTHER" id="PTHR48006:SF34">
    <property type="entry name" value="OS08G0203700 PROTEIN"/>
    <property type="match status" value="1"/>
</dbReference>
<accession>A0A843W6N2</accession>
<gene>
    <name evidence="1" type="ORF">Taro_034116</name>
</gene>
<reference evidence="1" key="1">
    <citation type="submission" date="2017-07" db="EMBL/GenBank/DDBJ databases">
        <title>Taro Niue Genome Assembly and Annotation.</title>
        <authorList>
            <person name="Atibalentja N."/>
            <person name="Keating K."/>
            <person name="Fields C.J."/>
        </authorList>
    </citation>
    <scope>NUCLEOTIDE SEQUENCE</scope>
    <source>
        <strain evidence="1">Niue_2</strain>
        <tissue evidence="1">Leaf</tissue>
    </source>
</reference>
<dbReference type="OrthoDB" id="1740691at2759"/>
<sequence length="206" mass="22395">MGRFRPWSGFQGWFQPLPVLRIGDVENGSSSLDFVQNMASLSTLILRNCKISGTIRLDFGMLKSLRLLDLSFNNLTGQLPASLFNLTTLTHLFLGNNSLTGSLPELKSSLLVNISKAADSSFSATLSFSLHCPLPLSSFPSLSPPPSFSMRKAIFMGIVCKGLWWASSSHRGFFATSRLFLSSFDGVQPILGAVLGFKTLALWAVA</sequence>
<comment type="caution">
    <text evidence="1">The sequence shown here is derived from an EMBL/GenBank/DDBJ whole genome shotgun (WGS) entry which is preliminary data.</text>
</comment>
<dbReference type="EMBL" id="NMUH01002666">
    <property type="protein sequence ID" value="MQM01361.1"/>
    <property type="molecule type" value="Genomic_DNA"/>
</dbReference>
<dbReference type="Gene3D" id="3.80.10.10">
    <property type="entry name" value="Ribonuclease Inhibitor"/>
    <property type="match status" value="1"/>
</dbReference>
<dbReference type="SUPFAM" id="SSF52058">
    <property type="entry name" value="L domain-like"/>
    <property type="match status" value="1"/>
</dbReference>
<dbReference type="PANTHER" id="PTHR48006">
    <property type="entry name" value="LEUCINE-RICH REPEAT-CONTAINING PROTEIN DDB_G0281931-RELATED"/>
    <property type="match status" value="1"/>
</dbReference>
<proteinExistence type="predicted"/>
<name>A0A843W6N2_COLES</name>
<dbReference type="AlphaFoldDB" id="A0A843W6N2"/>
<dbReference type="Pfam" id="PF13855">
    <property type="entry name" value="LRR_8"/>
    <property type="match status" value="1"/>
</dbReference>
<dbReference type="InterPro" id="IPR001611">
    <property type="entry name" value="Leu-rich_rpt"/>
</dbReference>
<dbReference type="InterPro" id="IPR032675">
    <property type="entry name" value="LRR_dom_sf"/>
</dbReference>
<keyword evidence="2" id="KW-1185">Reference proteome</keyword>
<dbReference type="InterPro" id="IPR051824">
    <property type="entry name" value="LRR_Rcpt-Like_S/T_Kinase"/>
</dbReference>
<protein>
    <submittedName>
        <fullName evidence="1">Uncharacterized protein</fullName>
    </submittedName>
</protein>